<dbReference type="Gene3D" id="3.40.50.300">
    <property type="entry name" value="P-loop containing nucleotide triphosphate hydrolases"/>
    <property type="match status" value="1"/>
</dbReference>
<sequence>MTSRNHIPQFLEPYLRLPPETSLIVLTGTLGCSTTWLTARFTGSVSGSPDVKHNALGNGTREDIAVVLVSFLRDAAFWKGEMRRTMGIDTTKLSTNGRFIFVDCLNTLTNVRPEAVLEFIEKNVTDATRRASRPVFLVIDSPDILLALNLATALDLDVLLLKLRKLAHSALVACCADLPFMAAATQGQDVRATPIETETASFVVKLAHNARFVMGLRELDTGAAKDVSGVLRITRGAAAYESEEEVKEMEALYLVGRDGSAKVYERGAVAA</sequence>
<gene>
    <name evidence="3" type="ORF">EJ03DRAFT_263914</name>
</gene>
<comment type="similarity">
    <text evidence="2">Belongs to the ELP6 family.</text>
</comment>
<evidence type="ECO:0000313" key="4">
    <source>
        <dbReference type="Proteomes" id="UP000799436"/>
    </source>
</evidence>
<evidence type="ECO:0008006" key="5">
    <source>
        <dbReference type="Google" id="ProtNLM"/>
    </source>
</evidence>
<evidence type="ECO:0000313" key="3">
    <source>
        <dbReference type="EMBL" id="KAF2773886.1"/>
    </source>
</evidence>
<dbReference type="PANTHER" id="PTHR16184:SF6">
    <property type="entry name" value="ELONGATOR COMPLEX PROTEIN 6"/>
    <property type="match status" value="1"/>
</dbReference>
<dbReference type="PROSITE" id="PS51257">
    <property type="entry name" value="PROKAR_LIPOPROTEIN"/>
    <property type="match status" value="1"/>
</dbReference>
<dbReference type="EMBL" id="ML995809">
    <property type="protein sequence ID" value="KAF2773886.1"/>
    <property type="molecule type" value="Genomic_DNA"/>
</dbReference>
<organism evidence="3 4">
    <name type="scientific">Teratosphaeria nubilosa</name>
    <dbReference type="NCBI Taxonomy" id="161662"/>
    <lineage>
        <taxon>Eukaryota</taxon>
        <taxon>Fungi</taxon>
        <taxon>Dikarya</taxon>
        <taxon>Ascomycota</taxon>
        <taxon>Pezizomycotina</taxon>
        <taxon>Dothideomycetes</taxon>
        <taxon>Dothideomycetidae</taxon>
        <taxon>Mycosphaerellales</taxon>
        <taxon>Teratosphaeriaceae</taxon>
        <taxon>Teratosphaeria</taxon>
    </lineage>
</organism>
<accession>A0A6G1LLZ6</accession>
<dbReference type="CDD" id="cd19495">
    <property type="entry name" value="Elp6"/>
    <property type="match status" value="1"/>
</dbReference>
<dbReference type="GO" id="GO:0033588">
    <property type="term" value="C:elongator holoenzyme complex"/>
    <property type="evidence" value="ECO:0007669"/>
    <property type="project" value="InterPro"/>
</dbReference>
<dbReference type="Proteomes" id="UP000799436">
    <property type="component" value="Unassembled WGS sequence"/>
</dbReference>
<evidence type="ECO:0000256" key="2">
    <source>
        <dbReference type="ARBA" id="ARBA00008837"/>
    </source>
</evidence>
<dbReference type="InterPro" id="IPR027417">
    <property type="entry name" value="P-loop_NTPase"/>
</dbReference>
<dbReference type="GO" id="GO:0002098">
    <property type="term" value="P:tRNA wobble uridine modification"/>
    <property type="evidence" value="ECO:0007669"/>
    <property type="project" value="InterPro"/>
</dbReference>
<evidence type="ECO:0000256" key="1">
    <source>
        <dbReference type="ARBA" id="ARBA00005043"/>
    </source>
</evidence>
<reference evidence="3" key="1">
    <citation type="journal article" date="2020" name="Stud. Mycol.">
        <title>101 Dothideomycetes genomes: a test case for predicting lifestyles and emergence of pathogens.</title>
        <authorList>
            <person name="Haridas S."/>
            <person name="Albert R."/>
            <person name="Binder M."/>
            <person name="Bloem J."/>
            <person name="Labutti K."/>
            <person name="Salamov A."/>
            <person name="Andreopoulos B."/>
            <person name="Baker S."/>
            <person name="Barry K."/>
            <person name="Bills G."/>
            <person name="Bluhm B."/>
            <person name="Cannon C."/>
            <person name="Castanera R."/>
            <person name="Culley D."/>
            <person name="Daum C."/>
            <person name="Ezra D."/>
            <person name="Gonzalez J."/>
            <person name="Henrissat B."/>
            <person name="Kuo A."/>
            <person name="Liang C."/>
            <person name="Lipzen A."/>
            <person name="Lutzoni F."/>
            <person name="Magnuson J."/>
            <person name="Mondo S."/>
            <person name="Nolan M."/>
            <person name="Ohm R."/>
            <person name="Pangilinan J."/>
            <person name="Park H.-J."/>
            <person name="Ramirez L."/>
            <person name="Alfaro M."/>
            <person name="Sun H."/>
            <person name="Tritt A."/>
            <person name="Yoshinaga Y."/>
            <person name="Zwiers L.-H."/>
            <person name="Turgeon B."/>
            <person name="Goodwin S."/>
            <person name="Spatafora J."/>
            <person name="Crous P."/>
            <person name="Grigoriev I."/>
        </authorList>
    </citation>
    <scope>NUCLEOTIDE SEQUENCE</scope>
    <source>
        <strain evidence="3">CBS 116005</strain>
    </source>
</reference>
<protein>
    <recommendedName>
        <fullName evidence="5">Elongator complex protein 6</fullName>
    </recommendedName>
</protein>
<dbReference type="UniPathway" id="UPA00988"/>
<keyword evidence="4" id="KW-1185">Reference proteome</keyword>
<dbReference type="AlphaFoldDB" id="A0A6G1LLZ6"/>
<comment type="pathway">
    <text evidence="1">tRNA modification; 5-methoxycarbonylmethyl-2-thiouridine-tRNA biosynthesis.</text>
</comment>
<dbReference type="OrthoDB" id="9995306at2759"/>
<proteinExistence type="inferred from homology"/>
<dbReference type="PANTHER" id="PTHR16184">
    <property type="entry name" value="ELONGATOR COMPLEX PROTEIN 6"/>
    <property type="match status" value="1"/>
</dbReference>
<dbReference type="InterPro" id="IPR018627">
    <property type="entry name" value="ELP6"/>
</dbReference>
<name>A0A6G1LLZ6_9PEZI</name>